<evidence type="ECO:0000313" key="3">
    <source>
        <dbReference type="Proteomes" id="UP001293254"/>
    </source>
</evidence>
<keyword evidence="3" id="KW-1185">Reference proteome</keyword>
<dbReference type="EMBL" id="JACGWO010000005">
    <property type="protein sequence ID" value="KAK4426702.1"/>
    <property type="molecule type" value="Genomic_DNA"/>
</dbReference>
<dbReference type="InterPro" id="IPR006460">
    <property type="entry name" value="MIZ1-like_pln"/>
</dbReference>
<dbReference type="PANTHER" id="PTHR31696">
    <property type="entry name" value="PROTEIN MIZU-KUSSEI 1"/>
    <property type="match status" value="1"/>
</dbReference>
<dbReference type="Proteomes" id="UP001293254">
    <property type="component" value="Unassembled WGS sequence"/>
</dbReference>
<feature type="compositionally biased region" description="Polar residues" evidence="1">
    <location>
        <begin position="30"/>
        <end position="41"/>
    </location>
</feature>
<dbReference type="GO" id="GO:0010274">
    <property type="term" value="P:hydrotropism"/>
    <property type="evidence" value="ECO:0007669"/>
    <property type="project" value="InterPro"/>
</dbReference>
<dbReference type="NCBIfam" id="TIGR01570">
    <property type="entry name" value="A_thal_3588"/>
    <property type="match status" value="1"/>
</dbReference>
<dbReference type="Pfam" id="PF04759">
    <property type="entry name" value="DUF617"/>
    <property type="match status" value="1"/>
</dbReference>
<feature type="compositionally biased region" description="Polar residues" evidence="1">
    <location>
        <begin position="1"/>
        <end position="10"/>
    </location>
</feature>
<evidence type="ECO:0000313" key="2">
    <source>
        <dbReference type="EMBL" id="KAK4426702.1"/>
    </source>
</evidence>
<reference evidence="2" key="2">
    <citation type="journal article" date="2024" name="Plant">
        <title>Genomic evolution and insights into agronomic trait innovations of Sesamum species.</title>
        <authorList>
            <person name="Miao H."/>
            <person name="Wang L."/>
            <person name="Qu L."/>
            <person name="Liu H."/>
            <person name="Sun Y."/>
            <person name="Le M."/>
            <person name="Wang Q."/>
            <person name="Wei S."/>
            <person name="Zheng Y."/>
            <person name="Lin W."/>
            <person name="Duan Y."/>
            <person name="Cao H."/>
            <person name="Xiong S."/>
            <person name="Wang X."/>
            <person name="Wei L."/>
            <person name="Li C."/>
            <person name="Ma Q."/>
            <person name="Ju M."/>
            <person name="Zhao R."/>
            <person name="Li G."/>
            <person name="Mu C."/>
            <person name="Tian Q."/>
            <person name="Mei H."/>
            <person name="Zhang T."/>
            <person name="Gao T."/>
            <person name="Zhang H."/>
        </authorList>
    </citation>
    <scope>NUCLEOTIDE SEQUENCE</scope>
    <source>
        <strain evidence="2">3651</strain>
    </source>
</reference>
<proteinExistence type="predicted"/>
<dbReference type="PANTHER" id="PTHR31696:SF23">
    <property type="entry name" value="PROTEIN MIZU-KUSSEI 1"/>
    <property type="match status" value="1"/>
</dbReference>
<feature type="region of interest" description="Disordered" evidence="1">
    <location>
        <begin position="1"/>
        <end position="73"/>
    </location>
</feature>
<comment type="caution">
    <text evidence="2">The sequence shown here is derived from an EMBL/GenBank/DDBJ whole genome shotgun (WGS) entry which is preliminary data.</text>
</comment>
<evidence type="ECO:0000256" key="1">
    <source>
        <dbReference type="SAM" id="MobiDB-lite"/>
    </source>
</evidence>
<reference evidence="2" key="1">
    <citation type="submission" date="2020-06" db="EMBL/GenBank/DDBJ databases">
        <authorList>
            <person name="Li T."/>
            <person name="Hu X."/>
            <person name="Zhang T."/>
            <person name="Song X."/>
            <person name="Zhang H."/>
            <person name="Dai N."/>
            <person name="Sheng W."/>
            <person name="Hou X."/>
            <person name="Wei L."/>
        </authorList>
    </citation>
    <scope>NUCLEOTIDE SEQUENCE</scope>
    <source>
        <strain evidence="2">3651</strain>
        <tissue evidence="2">Leaf</tissue>
    </source>
</reference>
<organism evidence="2 3">
    <name type="scientific">Sesamum alatum</name>
    <dbReference type="NCBI Taxonomy" id="300844"/>
    <lineage>
        <taxon>Eukaryota</taxon>
        <taxon>Viridiplantae</taxon>
        <taxon>Streptophyta</taxon>
        <taxon>Embryophyta</taxon>
        <taxon>Tracheophyta</taxon>
        <taxon>Spermatophyta</taxon>
        <taxon>Magnoliopsida</taxon>
        <taxon>eudicotyledons</taxon>
        <taxon>Gunneridae</taxon>
        <taxon>Pentapetalae</taxon>
        <taxon>asterids</taxon>
        <taxon>lamiids</taxon>
        <taxon>Lamiales</taxon>
        <taxon>Pedaliaceae</taxon>
        <taxon>Sesamum</taxon>
    </lineage>
</organism>
<protein>
    <submittedName>
        <fullName evidence="2">Protein MIZU-KUSSEI 1</fullName>
    </submittedName>
</protein>
<name>A0AAE1YB14_9LAMI</name>
<dbReference type="AlphaFoldDB" id="A0AAE1YB14"/>
<accession>A0AAE1YB14</accession>
<sequence>MAKTVQVQETSTKRHFQWTTKVSNNEDEATSTTISFNSFQETNEKNNIEDDESSSKPPSVEKNGSDGEEPAAAYSRRKRLQLAAVAVSRLRALLTALGKNRRHLQRRPVLGTLFGSRRGHVHFALQKNATLQPALLLQLSTPITELVGEMASGLVRIALESDKKGKSSIPLLEEAEWRAYCNGIKCGSATRYECGAKEWKILKAVEPISMGAGVLPAETEGDEELIYLRAKFERVVGSADSEAFYMVNPDDAAAPELSIYLLRL</sequence>
<gene>
    <name evidence="2" type="ORF">Salat_1438900</name>
</gene>